<dbReference type="AlphaFoldDB" id="A0A2V3PKW6"/>
<gene>
    <name evidence="2" type="ORF">CLV62_13114</name>
</gene>
<dbReference type="EMBL" id="QICL01000031">
    <property type="protein sequence ID" value="PXV60094.1"/>
    <property type="molecule type" value="Genomic_DNA"/>
</dbReference>
<feature type="chain" id="PRO_5016146172" evidence="1">
    <location>
        <begin position="20"/>
        <end position="277"/>
    </location>
</feature>
<accession>A0A2V3PKW6</accession>
<keyword evidence="1" id="KW-0732">Signal</keyword>
<name>A0A2V3PKW6_9BACT</name>
<keyword evidence="3" id="KW-1185">Reference proteome</keyword>
<dbReference type="OrthoDB" id="994984at2"/>
<reference evidence="2 3" key="1">
    <citation type="submission" date="2018-03" db="EMBL/GenBank/DDBJ databases">
        <title>Genomic Encyclopedia of Archaeal and Bacterial Type Strains, Phase II (KMG-II): from individual species to whole genera.</title>
        <authorList>
            <person name="Goeker M."/>
        </authorList>
    </citation>
    <scope>NUCLEOTIDE SEQUENCE [LARGE SCALE GENOMIC DNA]</scope>
    <source>
        <strain evidence="2 3">DSM 100214</strain>
    </source>
</reference>
<protein>
    <submittedName>
        <fullName evidence="2">Putative repeat protein</fullName>
    </submittedName>
</protein>
<comment type="caution">
    <text evidence="2">The sequence shown here is derived from an EMBL/GenBank/DDBJ whole genome shotgun (WGS) entry which is preliminary data.</text>
</comment>
<feature type="signal peptide" evidence="1">
    <location>
        <begin position="1"/>
        <end position="19"/>
    </location>
</feature>
<evidence type="ECO:0000313" key="3">
    <source>
        <dbReference type="Proteomes" id="UP000247973"/>
    </source>
</evidence>
<dbReference type="RefSeq" id="WP_110312144.1">
    <property type="nucleotide sequence ID" value="NZ_QICL01000031.1"/>
</dbReference>
<evidence type="ECO:0000256" key="1">
    <source>
        <dbReference type="SAM" id="SignalP"/>
    </source>
</evidence>
<dbReference type="Proteomes" id="UP000247973">
    <property type="component" value="Unassembled WGS sequence"/>
</dbReference>
<organism evidence="2 3">
    <name type="scientific">Dysgonomonas alginatilytica</name>
    <dbReference type="NCBI Taxonomy" id="1605892"/>
    <lineage>
        <taxon>Bacteria</taxon>
        <taxon>Pseudomonadati</taxon>
        <taxon>Bacteroidota</taxon>
        <taxon>Bacteroidia</taxon>
        <taxon>Bacteroidales</taxon>
        <taxon>Dysgonomonadaceae</taxon>
        <taxon>Dysgonomonas</taxon>
    </lineage>
</organism>
<evidence type="ECO:0000313" key="2">
    <source>
        <dbReference type="EMBL" id="PXV60094.1"/>
    </source>
</evidence>
<sequence>MKKCYFCALIFLLSLAGKAQVQNDGSPYPHKTGRDTQPLTLKVSSQTSAKGNPVSPYITDVKNYGIVRIGEYYWVNRNFSNTKATQWQLGGDWNNWWEEVAQYLPTQPQLDKYLGHMGLPKDKFQITDMGAWNHNDFNENYGAYYHAQSIFGNWVGQFIQPMEAAFAASVNNVKDSRWGLPTVDDFKQLFGMIEPDVIAVNEIHVRHQLGPLAKDNPEAKTKTWLTNKLAYNMGPSDGDKVYWFEGTTNRYGFNLMPNGGRANGTTWYQLHDRPGWQ</sequence>
<proteinExistence type="predicted"/>